<feature type="compositionally biased region" description="Low complexity" evidence="1">
    <location>
        <begin position="18"/>
        <end position="33"/>
    </location>
</feature>
<keyword evidence="3" id="KW-1185">Reference proteome</keyword>
<evidence type="ECO:0000313" key="3">
    <source>
        <dbReference type="Proteomes" id="UP001596527"/>
    </source>
</evidence>
<gene>
    <name evidence="2" type="ORF">ACFQWG_11245</name>
</gene>
<dbReference type="PANTHER" id="PTHR36456:SF1">
    <property type="entry name" value="UPF0232 PROTEIN SCO3875"/>
    <property type="match status" value="1"/>
</dbReference>
<dbReference type="Pfam" id="PF05258">
    <property type="entry name" value="DciA"/>
    <property type="match status" value="1"/>
</dbReference>
<dbReference type="PANTHER" id="PTHR36456">
    <property type="entry name" value="UPF0232 PROTEIN SCO3875"/>
    <property type="match status" value="1"/>
</dbReference>
<sequence>MRAENDGKPSGNREEDPAGAAGRAGTASSAGEGPTEADLRAVADAALQRMREARLGVPRASGWASRRAARGAVGARLSRMAARWTRAPGMAAARTQWEEPAPLGAVIGHVSRQRGWEGPAAMGSVMARWPVIVGTNLSEHCRVETFEDHRLIVRCSSTAWAKQLQLLLPHIERRIDEEVGPGVVTQVVVRGPAAPSWRRGRYSVPGRGPRDTYG</sequence>
<dbReference type="InterPro" id="IPR007922">
    <property type="entry name" value="DciA-like"/>
</dbReference>
<dbReference type="Proteomes" id="UP001596527">
    <property type="component" value="Unassembled WGS sequence"/>
</dbReference>
<organism evidence="2 3">
    <name type="scientific">Schaalia naturae</name>
    <dbReference type="NCBI Taxonomy" id="635203"/>
    <lineage>
        <taxon>Bacteria</taxon>
        <taxon>Bacillati</taxon>
        <taxon>Actinomycetota</taxon>
        <taxon>Actinomycetes</taxon>
        <taxon>Actinomycetales</taxon>
        <taxon>Actinomycetaceae</taxon>
        <taxon>Schaalia</taxon>
    </lineage>
</organism>
<comment type="caution">
    <text evidence="2">The sequence shown here is derived from an EMBL/GenBank/DDBJ whole genome shotgun (WGS) entry which is preliminary data.</text>
</comment>
<protein>
    <submittedName>
        <fullName evidence="2">DUF721 domain-containing protein</fullName>
    </submittedName>
</protein>
<reference evidence="3" key="1">
    <citation type="journal article" date="2019" name="Int. J. Syst. Evol. Microbiol.">
        <title>The Global Catalogue of Microorganisms (GCM) 10K type strain sequencing project: providing services to taxonomists for standard genome sequencing and annotation.</title>
        <authorList>
            <consortium name="The Broad Institute Genomics Platform"/>
            <consortium name="The Broad Institute Genome Sequencing Center for Infectious Disease"/>
            <person name="Wu L."/>
            <person name="Ma J."/>
        </authorList>
    </citation>
    <scope>NUCLEOTIDE SEQUENCE [LARGE SCALE GENOMIC DNA]</scope>
    <source>
        <strain evidence="3">CCUG 56698</strain>
    </source>
</reference>
<proteinExistence type="predicted"/>
<accession>A0ABW2SNP7</accession>
<evidence type="ECO:0000256" key="1">
    <source>
        <dbReference type="SAM" id="MobiDB-lite"/>
    </source>
</evidence>
<dbReference type="RefSeq" id="WP_380975355.1">
    <property type="nucleotide sequence ID" value="NZ_JBHTEF010000001.1"/>
</dbReference>
<dbReference type="EMBL" id="JBHTEF010000001">
    <property type="protein sequence ID" value="MFC7581770.1"/>
    <property type="molecule type" value="Genomic_DNA"/>
</dbReference>
<name>A0ABW2SNP7_9ACTO</name>
<evidence type="ECO:0000313" key="2">
    <source>
        <dbReference type="EMBL" id="MFC7581770.1"/>
    </source>
</evidence>
<feature type="region of interest" description="Disordered" evidence="1">
    <location>
        <begin position="1"/>
        <end position="38"/>
    </location>
</feature>
<feature type="compositionally biased region" description="Basic and acidic residues" evidence="1">
    <location>
        <begin position="1"/>
        <end position="16"/>
    </location>
</feature>